<feature type="compositionally biased region" description="Basic residues" evidence="1">
    <location>
        <begin position="35"/>
        <end position="52"/>
    </location>
</feature>
<protein>
    <submittedName>
        <fullName evidence="2">Uncharacterized protein</fullName>
    </submittedName>
</protein>
<dbReference type="Proteomes" id="UP000298663">
    <property type="component" value="Unassembled WGS sequence"/>
</dbReference>
<keyword evidence="3" id="KW-1185">Reference proteome</keyword>
<feature type="compositionally biased region" description="Basic residues" evidence="1">
    <location>
        <begin position="366"/>
        <end position="375"/>
    </location>
</feature>
<gene>
    <name evidence="2" type="ORF">L596_025906</name>
</gene>
<name>A0A4V5ZYY9_STECR</name>
<reference evidence="2 3" key="2">
    <citation type="journal article" date="2019" name="G3 (Bethesda)">
        <title>Hybrid Assembly of the Genome of the Entomopathogenic Nematode Steinernema carpocapsae Identifies the X-Chromosome.</title>
        <authorList>
            <person name="Serra L."/>
            <person name="Macchietto M."/>
            <person name="Macias-Munoz A."/>
            <person name="McGill C.J."/>
            <person name="Rodriguez I.M."/>
            <person name="Rodriguez B."/>
            <person name="Murad R."/>
            <person name="Mortazavi A."/>
        </authorList>
    </citation>
    <scope>NUCLEOTIDE SEQUENCE [LARGE SCALE GENOMIC DNA]</scope>
    <source>
        <strain evidence="2 3">ALL</strain>
    </source>
</reference>
<dbReference type="EMBL" id="AZBU02000009">
    <property type="protein sequence ID" value="TKR65515.1"/>
    <property type="molecule type" value="Genomic_DNA"/>
</dbReference>
<feature type="compositionally biased region" description="Basic and acidic residues" evidence="1">
    <location>
        <begin position="354"/>
        <end position="365"/>
    </location>
</feature>
<dbReference type="AlphaFoldDB" id="A0A4V5ZYY9"/>
<evidence type="ECO:0000256" key="1">
    <source>
        <dbReference type="SAM" id="MobiDB-lite"/>
    </source>
</evidence>
<comment type="caution">
    <text evidence="2">The sequence shown here is derived from an EMBL/GenBank/DDBJ whole genome shotgun (WGS) entry which is preliminary data.</text>
</comment>
<feature type="region of interest" description="Disordered" evidence="1">
    <location>
        <begin position="344"/>
        <end position="375"/>
    </location>
</feature>
<feature type="compositionally biased region" description="Basic residues" evidence="1">
    <location>
        <begin position="61"/>
        <end position="74"/>
    </location>
</feature>
<feature type="region of interest" description="Disordered" evidence="1">
    <location>
        <begin position="1"/>
        <end position="85"/>
    </location>
</feature>
<evidence type="ECO:0000313" key="2">
    <source>
        <dbReference type="EMBL" id="TKR65515.1"/>
    </source>
</evidence>
<organism evidence="2 3">
    <name type="scientific">Steinernema carpocapsae</name>
    <name type="common">Entomopathogenic nematode</name>
    <dbReference type="NCBI Taxonomy" id="34508"/>
    <lineage>
        <taxon>Eukaryota</taxon>
        <taxon>Metazoa</taxon>
        <taxon>Ecdysozoa</taxon>
        <taxon>Nematoda</taxon>
        <taxon>Chromadorea</taxon>
        <taxon>Rhabditida</taxon>
        <taxon>Tylenchina</taxon>
        <taxon>Panagrolaimomorpha</taxon>
        <taxon>Strongyloidoidea</taxon>
        <taxon>Steinernematidae</taxon>
        <taxon>Steinernema</taxon>
    </lineage>
</organism>
<reference evidence="2 3" key="1">
    <citation type="journal article" date="2015" name="Genome Biol.">
        <title>Comparative genomics of Steinernema reveals deeply conserved gene regulatory networks.</title>
        <authorList>
            <person name="Dillman A.R."/>
            <person name="Macchietto M."/>
            <person name="Porter C.F."/>
            <person name="Rogers A."/>
            <person name="Williams B."/>
            <person name="Antoshechkin I."/>
            <person name="Lee M.M."/>
            <person name="Goodwin Z."/>
            <person name="Lu X."/>
            <person name="Lewis E.E."/>
            <person name="Goodrich-Blair H."/>
            <person name="Stock S.P."/>
            <person name="Adams B.J."/>
            <person name="Sternberg P.W."/>
            <person name="Mortazavi A."/>
        </authorList>
    </citation>
    <scope>NUCLEOTIDE SEQUENCE [LARGE SCALE GENOMIC DNA]</scope>
    <source>
        <strain evidence="2 3">ALL</strain>
    </source>
</reference>
<accession>A0A4V5ZYY9</accession>
<feature type="compositionally biased region" description="Basic and acidic residues" evidence="1">
    <location>
        <begin position="18"/>
        <end position="34"/>
    </location>
</feature>
<dbReference type="STRING" id="34508.A0A4V5ZYY9"/>
<dbReference type="OrthoDB" id="5877502at2759"/>
<evidence type="ECO:0000313" key="3">
    <source>
        <dbReference type="Proteomes" id="UP000298663"/>
    </source>
</evidence>
<feature type="compositionally biased region" description="Polar residues" evidence="1">
    <location>
        <begin position="1"/>
        <end position="11"/>
    </location>
</feature>
<proteinExistence type="predicted"/>
<sequence length="375" mass="43569">MYSRYPSSSIDFSWHPSVRQDSRSRDSRRRESPPPRRRSRSRDRYRQPRLRSRSPTPPRGRSPHRSRSPPRRSRSSSMPTEKSRHLREQMDIYFHDVEGLRTRKDLVDFLWRSGMDQLTEDDKPTLFNQVVAVKPGIVGVDSLYQVLCFDKPSFETYYCSMCSWWTTASDMFGHLVSHPHRMAHLQRRYSSFHKSVEDEPDSKNRQHMVAYYAEQISKSEGCGIVGFRLKCVLSMKTISRLWPDYEMYVDNAWKLTDIANALLMNQPQIAFNNSPFHNEIDIRRSPPPIAPFEPHVTNMATTWENPSFVDESWAPPPLQAADEADLLAVSDVLEAEVVIALGVQDPGVETLEAGPERDLQDERSRNHGKRKRRHS</sequence>